<organism evidence="1">
    <name type="scientific">Anguilla anguilla</name>
    <name type="common">European freshwater eel</name>
    <name type="synonym">Muraena anguilla</name>
    <dbReference type="NCBI Taxonomy" id="7936"/>
    <lineage>
        <taxon>Eukaryota</taxon>
        <taxon>Metazoa</taxon>
        <taxon>Chordata</taxon>
        <taxon>Craniata</taxon>
        <taxon>Vertebrata</taxon>
        <taxon>Euteleostomi</taxon>
        <taxon>Actinopterygii</taxon>
        <taxon>Neopterygii</taxon>
        <taxon>Teleostei</taxon>
        <taxon>Anguilliformes</taxon>
        <taxon>Anguillidae</taxon>
        <taxon>Anguilla</taxon>
    </lineage>
</organism>
<protein>
    <submittedName>
        <fullName evidence="1">Uncharacterized protein</fullName>
    </submittedName>
</protein>
<dbReference type="AlphaFoldDB" id="A0A0E9XUA2"/>
<reference evidence="1" key="2">
    <citation type="journal article" date="2015" name="Fish Shellfish Immunol.">
        <title>Early steps in the European eel (Anguilla anguilla)-Vibrio vulnificus interaction in the gills: Role of the RtxA13 toxin.</title>
        <authorList>
            <person name="Callol A."/>
            <person name="Pajuelo D."/>
            <person name="Ebbesson L."/>
            <person name="Teles M."/>
            <person name="MacKenzie S."/>
            <person name="Amaro C."/>
        </authorList>
    </citation>
    <scope>NUCLEOTIDE SEQUENCE</scope>
</reference>
<reference evidence="1" key="1">
    <citation type="submission" date="2014-11" db="EMBL/GenBank/DDBJ databases">
        <authorList>
            <person name="Amaro Gonzalez C."/>
        </authorList>
    </citation>
    <scope>NUCLEOTIDE SEQUENCE</scope>
</reference>
<accession>A0A0E9XUA2</accession>
<dbReference type="EMBL" id="GBXM01002280">
    <property type="protein sequence ID" value="JAI06298.1"/>
    <property type="molecule type" value="Transcribed_RNA"/>
</dbReference>
<evidence type="ECO:0000313" key="1">
    <source>
        <dbReference type="EMBL" id="JAI06298.1"/>
    </source>
</evidence>
<proteinExistence type="predicted"/>
<name>A0A0E9XUA2_ANGAN</name>
<sequence>MASTYVTAKFPSICPVTLYPPVIVFSLECLKM</sequence>